<comment type="caution">
    <text evidence="1">The sequence shown here is derived from an EMBL/GenBank/DDBJ whole genome shotgun (WGS) entry which is preliminary data.</text>
</comment>
<dbReference type="RefSeq" id="WP_141602983.1">
    <property type="nucleotide sequence ID" value="NZ_JARMSB010000020.1"/>
</dbReference>
<proteinExistence type="predicted"/>
<protein>
    <recommendedName>
        <fullName evidence="3">DUF1641 domain-containing protein</fullName>
    </recommendedName>
</protein>
<organism evidence="1 2">
    <name type="scientific">Ureibacillus terrenus</name>
    <dbReference type="NCBI Taxonomy" id="118246"/>
    <lineage>
        <taxon>Bacteria</taxon>
        <taxon>Bacillati</taxon>
        <taxon>Bacillota</taxon>
        <taxon>Bacilli</taxon>
        <taxon>Bacillales</taxon>
        <taxon>Caryophanaceae</taxon>
        <taxon>Ureibacillus</taxon>
    </lineage>
</organism>
<accession>A0A540UZ03</accession>
<dbReference type="InterPro" id="IPR016024">
    <property type="entry name" value="ARM-type_fold"/>
</dbReference>
<dbReference type="EMBL" id="VIGD01000017">
    <property type="protein sequence ID" value="TQE89731.1"/>
    <property type="molecule type" value="Genomic_DNA"/>
</dbReference>
<dbReference type="Proteomes" id="UP000315753">
    <property type="component" value="Unassembled WGS sequence"/>
</dbReference>
<gene>
    <name evidence="1" type="ORF">FKZ59_11910</name>
</gene>
<evidence type="ECO:0000313" key="1">
    <source>
        <dbReference type="EMBL" id="TQE89731.1"/>
    </source>
</evidence>
<evidence type="ECO:0000313" key="2">
    <source>
        <dbReference type="Proteomes" id="UP000315753"/>
    </source>
</evidence>
<dbReference type="OrthoDB" id="2357456at2"/>
<reference evidence="1 2" key="1">
    <citation type="submission" date="2019-06" db="EMBL/GenBank/DDBJ databases">
        <title>Genome sequence of Ureibacillus terrenus.</title>
        <authorList>
            <person name="Maclea K.S."/>
            <person name="Simoes M."/>
        </authorList>
    </citation>
    <scope>NUCLEOTIDE SEQUENCE [LARGE SCALE GENOMIC DNA]</scope>
    <source>
        <strain evidence="1 2">ATCC BAA-384</strain>
    </source>
</reference>
<keyword evidence="2" id="KW-1185">Reference proteome</keyword>
<dbReference type="SUPFAM" id="SSF48371">
    <property type="entry name" value="ARM repeat"/>
    <property type="match status" value="1"/>
</dbReference>
<sequence length="177" mass="20481">MNTSVQNQLEQPEIQEAIVSFLKNLPAYEKQLQQIGQYVNFGKEILADKEVLQPYDQLFRTYDINLKTLEAILELLEKLPRLNKMIEQLENILDFIQSIMHDEATTQHITDALKEYAHPIVEKGKSGMSLLKEIQQRAESAQEPIKLITIYKWLKDPAVQKVLQYVQATLSVLNKKS</sequence>
<evidence type="ECO:0008006" key="3">
    <source>
        <dbReference type="Google" id="ProtNLM"/>
    </source>
</evidence>
<dbReference type="AlphaFoldDB" id="A0A540UZ03"/>
<name>A0A540UZ03_9BACL</name>